<dbReference type="Pfam" id="PF06271">
    <property type="entry name" value="RDD"/>
    <property type="match status" value="1"/>
</dbReference>
<evidence type="ECO:0000256" key="5">
    <source>
        <dbReference type="ARBA" id="ARBA00023136"/>
    </source>
</evidence>
<reference evidence="8" key="1">
    <citation type="submission" date="2024-06" db="EMBL/GenBank/DDBJ databases">
        <title>Genome assembly of the Oeneis chryxus ivallda.</title>
        <authorList>
            <person name="MacDonald Z."/>
            <person name="Shaffer H.B."/>
            <person name="Gillespie T."/>
            <person name="Marimuthu M.P.A."/>
            <person name="Nguyen O."/>
            <person name="Fairbairn C.W."/>
            <person name="Seligmann W.E."/>
            <person name="Escalona M."/>
            <person name="Miller C."/>
            <person name="Toffelmier E."/>
        </authorList>
    </citation>
    <scope>NUCLEOTIDE SEQUENCE</scope>
    <source>
        <strain evidence="8">CCGP_102_HBS-TG_Oc004</strain>
    </source>
</reference>
<keyword evidence="4 6" id="KW-1133">Transmembrane helix</keyword>
<evidence type="ECO:0000256" key="6">
    <source>
        <dbReference type="SAM" id="Phobius"/>
    </source>
</evidence>
<evidence type="ECO:0000259" key="7">
    <source>
        <dbReference type="Pfam" id="PF06271"/>
    </source>
</evidence>
<keyword evidence="3 6" id="KW-0812">Transmembrane</keyword>
<dbReference type="InterPro" id="IPR010432">
    <property type="entry name" value="RDD"/>
</dbReference>
<proteinExistence type="predicted"/>
<comment type="subcellular location">
    <subcellularLocation>
        <location evidence="1">Cell membrane</location>
        <topology evidence="1">Multi-pass membrane protein</topology>
    </subcellularLocation>
</comment>
<dbReference type="GO" id="GO:0005886">
    <property type="term" value="C:plasma membrane"/>
    <property type="evidence" value="ECO:0007669"/>
    <property type="project" value="UniProtKB-SubCell"/>
</dbReference>
<gene>
    <name evidence="8" type="ORF">ABS861_00210</name>
</gene>
<organism evidence="8">
    <name type="scientific">Wolbachia endosymbiont of Oeneis ivallda</name>
    <dbReference type="NCBI Taxonomy" id="3171168"/>
    <lineage>
        <taxon>Bacteria</taxon>
        <taxon>Pseudomonadati</taxon>
        <taxon>Pseudomonadota</taxon>
        <taxon>Alphaproteobacteria</taxon>
        <taxon>Rickettsiales</taxon>
        <taxon>Anaplasmataceae</taxon>
        <taxon>Wolbachieae</taxon>
        <taxon>Wolbachia</taxon>
    </lineage>
</organism>
<feature type="domain" description="RDD" evidence="7">
    <location>
        <begin position="11"/>
        <end position="167"/>
    </location>
</feature>
<feature type="transmembrane region" description="Helical" evidence="6">
    <location>
        <begin position="132"/>
        <end position="154"/>
    </location>
</feature>
<keyword evidence="2" id="KW-1003">Cell membrane</keyword>
<evidence type="ECO:0000256" key="4">
    <source>
        <dbReference type="ARBA" id="ARBA00022989"/>
    </source>
</evidence>
<accession>A0AAU7YJU3</accession>
<name>A0AAU7YJU3_9RICK</name>
<dbReference type="AlphaFoldDB" id="A0AAU7YJU3"/>
<evidence type="ECO:0000256" key="1">
    <source>
        <dbReference type="ARBA" id="ARBA00004651"/>
    </source>
</evidence>
<feature type="transmembrane region" description="Helical" evidence="6">
    <location>
        <begin position="63"/>
        <end position="83"/>
    </location>
</feature>
<dbReference type="PANTHER" id="PTHR36115:SF4">
    <property type="entry name" value="MEMBRANE PROTEIN"/>
    <property type="match status" value="1"/>
</dbReference>
<evidence type="ECO:0000256" key="3">
    <source>
        <dbReference type="ARBA" id="ARBA00022692"/>
    </source>
</evidence>
<sequence>MDTETNIKVNYVGFTRRAAAEVLDLIIFFPDFIFAFIYGVFIASLEDQDFFQELEQLATKIPFVIFTVVATLTLTISKILMVTKLGGTPGKLLCGMHIKDANTLTNATLMQATIRCLSKGSIWIIFRFLLHLHYHGYTFLYLLIVLILFLFAVFDQRKQAFYDRFAKTIVIDYKPS</sequence>
<dbReference type="PANTHER" id="PTHR36115">
    <property type="entry name" value="PROLINE-RICH ANTIGEN HOMOLOG-RELATED"/>
    <property type="match status" value="1"/>
</dbReference>
<evidence type="ECO:0000313" key="8">
    <source>
        <dbReference type="EMBL" id="XCA33879.1"/>
    </source>
</evidence>
<dbReference type="EMBL" id="CP158587">
    <property type="protein sequence ID" value="XCA33879.1"/>
    <property type="molecule type" value="Genomic_DNA"/>
</dbReference>
<keyword evidence="5 6" id="KW-0472">Membrane</keyword>
<protein>
    <submittedName>
        <fullName evidence="8">RDD family protein</fullName>
    </submittedName>
</protein>
<feature type="transmembrane region" description="Helical" evidence="6">
    <location>
        <begin position="22"/>
        <end position="43"/>
    </location>
</feature>
<evidence type="ECO:0000256" key="2">
    <source>
        <dbReference type="ARBA" id="ARBA00022475"/>
    </source>
</evidence>
<dbReference type="InterPro" id="IPR051791">
    <property type="entry name" value="Pra-immunoreactive"/>
</dbReference>